<dbReference type="Proteomes" id="UP000747542">
    <property type="component" value="Unassembled WGS sequence"/>
</dbReference>
<evidence type="ECO:0000259" key="11">
    <source>
        <dbReference type="PROSITE" id="PS50215"/>
    </source>
</evidence>
<dbReference type="Pfam" id="PF13582">
    <property type="entry name" value="Reprolysin_3"/>
    <property type="match status" value="1"/>
</dbReference>
<comment type="caution">
    <text evidence="12">The sequence shown here is derived from an EMBL/GenBank/DDBJ whole genome shotgun (WGS) entry which is preliminary data.</text>
</comment>
<evidence type="ECO:0000256" key="9">
    <source>
        <dbReference type="SAM" id="MobiDB-lite"/>
    </source>
</evidence>
<organism evidence="12 13">
    <name type="scientific">Homarus americanus</name>
    <name type="common">American lobster</name>
    <dbReference type="NCBI Taxonomy" id="6706"/>
    <lineage>
        <taxon>Eukaryota</taxon>
        <taxon>Metazoa</taxon>
        <taxon>Ecdysozoa</taxon>
        <taxon>Arthropoda</taxon>
        <taxon>Crustacea</taxon>
        <taxon>Multicrustacea</taxon>
        <taxon>Malacostraca</taxon>
        <taxon>Eumalacostraca</taxon>
        <taxon>Eucarida</taxon>
        <taxon>Decapoda</taxon>
        <taxon>Pleocyemata</taxon>
        <taxon>Astacidea</taxon>
        <taxon>Nephropoidea</taxon>
        <taxon>Nephropidae</taxon>
        <taxon>Homarus</taxon>
    </lineage>
</organism>
<evidence type="ECO:0000256" key="4">
    <source>
        <dbReference type="ARBA" id="ARBA00022833"/>
    </source>
</evidence>
<keyword evidence="6" id="KW-1015">Disulfide bond</keyword>
<dbReference type="EMBL" id="JAHLQT010002534">
    <property type="protein sequence ID" value="KAG7176969.1"/>
    <property type="molecule type" value="Genomic_DNA"/>
</dbReference>
<keyword evidence="4 8" id="KW-0862">Zinc</keyword>
<dbReference type="GO" id="GO:0004222">
    <property type="term" value="F:metalloendopeptidase activity"/>
    <property type="evidence" value="ECO:0007669"/>
    <property type="project" value="InterPro"/>
</dbReference>
<dbReference type="Pfam" id="PF17771">
    <property type="entry name" value="ADAMTS_CR_2"/>
    <property type="match status" value="1"/>
</dbReference>
<feature type="binding site" evidence="8">
    <location>
        <position position="414"/>
    </location>
    <ligand>
        <name>Zn(2+)</name>
        <dbReference type="ChEBI" id="CHEBI:29105"/>
        <note>catalytic</note>
    </ligand>
</feature>
<dbReference type="GO" id="GO:0046872">
    <property type="term" value="F:metal ion binding"/>
    <property type="evidence" value="ECO:0007669"/>
    <property type="project" value="UniProtKB-KW"/>
</dbReference>
<evidence type="ECO:0000256" key="3">
    <source>
        <dbReference type="ARBA" id="ARBA00022801"/>
    </source>
</evidence>
<feature type="binding site" evidence="8">
    <location>
        <position position="408"/>
    </location>
    <ligand>
        <name>Zn(2+)</name>
        <dbReference type="ChEBI" id="CHEBI:29105"/>
        <note>catalytic</note>
    </ligand>
</feature>
<dbReference type="GO" id="GO:0031012">
    <property type="term" value="C:extracellular matrix"/>
    <property type="evidence" value="ECO:0007669"/>
    <property type="project" value="TreeGrafter"/>
</dbReference>
<keyword evidence="10" id="KW-0732">Signal</keyword>
<feature type="binding site" evidence="8">
    <location>
        <position position="404"/>
    </location>
    <ligand>
        <name>Zn(2+)</name>
        <dbReference type="ChEBI" id="CHEBI:29105"/>
        <note>catalytic</note>
    </ligand>
</feature>
<evidence type="ECO:0000313" key="12">
    <source>
        <dbReference type="EMBL" id="KAG7176969.1"/>
    </source>
</evidence>
<feature type="compositionally biased region" description="Basic and acidic residues" evidence="9">
    <location>
        <begin position="767"/>
        <end position="776"/>
    </location>
</feature>
<feature type="region of interest" description="Disordered" evidence="9">
    <location>
        <begin position="746"/>
        <end position="776"/>
    </location>
</feature>
<reference evidence="12" key="1">
    <citation type="journal article" date="2021" name="Sci. Adv.">
        <title>The American lobster genome reveals insights on longevity, neural, and immune adaptations.</title>
        <authorList>
            <person name="Polinski J.M."/>
            <person name="Zimin A.V."/>
            <person name="Clark K.F."/>
            <person name="Kohn A.B."/>
            <person name="Sadowski N."/>
            <person name="Timp W."/>
            <person name="Ptitsyn A."/>
            <person name="Khanna P."/>
            <person name="Romanova D.Y."/>
            <person name="Williams P."/>
            <person name="Greenwood S.J."/>
            <person name="Moroz L.L."/>
            <person name="Walt D.R."/>
            <person name="Bodnar A.G."/>
        </authorList>
    </citation>
    <scope>NUCLEOTIDE SEQUENCE</scope>
    <source>
        <strain evidence="12">GMGI-L3</strain>
    </source>
</reference>
<feature type="chain" id="PRO_5035212219" evidence="10">
    <location>
        <begin position="22"/>
        <end position="776"/>
    </location>
</feature>
<comment type="caution">
    <text evidence="8">Lacks conserved residue(s) required for the propagation of feature annotation.</text>
</comment>
<evidence type="ECO:0000256" key="10">
    <source>
        <dbReference type="SAM" id="SignalP"/>
    </source>
</evidence>
<evidence type="ECO:0000256" key="1">
    <source>
        <dbReference type="ARBA" id="ARBA00022670"/>
    </source>
</evidence>
<feature type="active site" evidence="8">
    <location>
        <position position="405"/>
    </location>
</feature>
<dbReference type="InterPro" id="IPR041645">
    <property type="entry name" value="ADAMTS_CR_2"/>
</dbReference>
<protein>
    <submittedName>
        <fullName evidence="12">A disintegrin and metalloproteinase with thrombospondin motifs adt-1-like 1</fullName>
    </submittedName>
</protein>
<accession>A0A8J5TJX3</accession>
<dbReference type="SUPFAM" id="SSF55486">
    <property type="entry name" value="Metalloproteases ('zincins'), catalytic domain"/>
    <property type="match status" value="1"/>
</dbReference>
<dbReference type="Gene3D" id="2.20.100.10">
    <property type="entry name" value="Thrombospondin type-1 (TSP1) repeat"/>
    <property type="match status" value="1"/>
</dbReference>
<feature type="domain" description="Peptidase M12B" evidence="11">
    <location>
        <begin position="237"/>
        <end position="448"/>
    </location>
</feature>
<keyword evidence="13" id="KW-1185">Reference proteome</keyword>
<dbReference type="PANTHER" id="PTHR13723">
    <property type="entry name" value="ADAMTS A DISINTEGRIN AND METALLOPROTEASE WITH THROMBOSPONDIN MOTIFS PROTEASE"/>
    <property type="match status" value="1"/>
</dbReference>
<evidence type="ECO:0000256" key="2">
    <source>
        <dbReference type="ARBA" id="ARBA00022723"/>
    </source>
</evidence>
<dbReference type="InterPro" id="IPR050439">
    <property type="entry name" value="ADAMTS_ADAMTS-like"/>
</dbReference>
<dbReference type="InterPro" id="IPR001590">
    <property type="entry name" value="Peptidase_M12B"/>
</dbReference>
<name>A0A8J5TJX3_HOMAM</name>
<proteinExistence type="predicted"/>
<dbReference type="InterPro" id="IPR024079">
    <property type="entry name" value="MetalloPept_cat_dom_sf"/>
</dbReference>
<dbReference type="GO" id="GO:0006508">
    <property type="term" value="P:proteolysis"/>
    <property type="evidence" value="ECO:0007669"/>
    <property type="project" value="UniProtKB-KW"/>
</dbReference>
<dbReference type="PROSITE" id="PS50215">
    <property type="entry name" value="ADAM_MEPRO"/>
    <property type="match status" value="1"/>
</dbReference>
<dbReference type="PANTHER" id="PTHR13723:SF294">
    <property type="entry name" value="A DISINTEGRIN AND METALLOPROTEINASE WITH THROMBOSPONDIN MOTIFS 7-LIKE PROTEIN"/>
    <property type="match status" value="1"/>
</dbReference>
<evidence type="ECO:0000256" key="7">
    <source>
        <dbReference type="ARBA" id="ARBA00023180"/>
    </source>
</evidence>
<evidence type="ECO:0000313" key="13">
    <source>
        <dbReference type="Proteomes" id="UP000747542"/>
    </source>
</evidence>
<gene>
    <name evidence="12" type="primary">adt-1-L1</name>
    <name evidence="12" type="ORF">Hamer_G000182</name>
</gene>
<dbReference type="InterPro" id="IPR036383">
    <property type="entry name" value="TSP1_rpt_sf"/>
</dbReference>
<feature type="signal peptide" evidence="10">
    <location>
        <begin position="1"/>
        <end position="21"/>
    </location>
</feature>
<evidence type="ECO:0000256" key="8">
    <source>
        <dbReference type="PROSITE-ProRule" id="PRU00276"/>
    </source>
</evidence>
<dbReference type="AlphaFoldDB" id="A0A8J5TJX3"/>
<dbReference type="Gene3D" id="3.40.1620.60">
    <property type="match status" value="1"/>
</dbReference>
<keyword evidence="2 8" id="KW-0479">Metal-binding</keyword>
<evidence type="ECO:0000256" key="5">
    <source>
        <dbReference type="ARBA" id="ARBA00023049"/>
    </source>
</evidence>
<keyword evidence="1" id="KW-0645">Protease</keyword>
<evidence type="ECO:0000256" key="6">
    <source>
        <dbReference type="ARBA" id="ARBA00023157"/>
    </source>
</evidence>
<keyword evidence="5" id="KW-0482">Metalloprotease</keyword>
<keyword evidence="3" id="KW-0378">Hydrolase</keyword>
<dbReference type="Gene3D" id="3.40.390.10">
    <property type="entry name" value="Collagenase (Catalytic Domain)"/>
    <property type="match status" value="1"/>
</dbReference>
<sequence>METASYVALVTILVLVGPVAALPQQQAEALPGLRWSEAVVEVTLTKRHAPTDPYSHANIRDSTPNSLLKVTMENKLYELHLEPTSWLVSPGASIVRVGSRDSSVRGATGDFQPLKPRPCFYLAKPNLMGDKTTSGTVSLCHSDGPGERRGRLILKEKGNNKLSDHVMLMVDDELAELLPILKVLGNITSSSSALPPTVSKRGEAPLNINRFTHVVKRHPLPATDGVTRVTETTPDPLTVELGIILDQALIDTFADYLNNDQELIDLALGLVNNVQALYRHPSLGRRVDLTITHMRLLNKQPEDLPTHNGDRIKLLKSFCSYSQRHNIPEDSHPEHWDIGVYLSGLNFFTMTPEGSVDGVTMGLAFTGGVCKIGTSCLINELGAVNFRGRPYPSSGALSSYVLAHEVGHSLGLRHDGVSNECQRSGFIMAAGRGVKGATTWSSCAREKILKQSGDCVRERGAAAAGGAAAAAAAGAAGGAAAGDGEASGLVEAAVTSTWNHSVYKGLPGQRWDASAQCQLFLRDRYATVADTSRINEICNTVTCISPTRISTYLAGPALEGTHCGGKNWCQGGQCVPWGNEGPEEVVVGGWGPWTHAACASGCVKGATGYKISHRLCDSPMAKNSVKGCVGSQVEVSLCPDDKVCGETPRKTVNELASELCKVVSTMKTEIDPVGRQLSYSEDMAWQACALYCQRKNSTDLWTPRHEFKDTPHVATHLPDGTPCNVGQYVCLNRQCVSRMPQVRHAGIINSPSPDHEGLDPEPPGDLRPIDRDDLFF</sequence>
<dbReference type="GO" id="GO:0030198">
    <property type="term" value="P:extracellular matrix organization"/>
    <property type="evidence" value="ECO:0007669"/>
    <property type="project" value="TreeGrafter"/>
</dbReference>
<keyword evidence="7" id="KW-0325">Glycoprotein</keyword>